<gene>
    <name evidence="2" type="ORF">LTR16_000814</name>
</gene>
<protein>
    <submittedName>
        <fullName evidence="2">Uncharacterized protein</fullName>
    </submittedName>
</protein>
<feature type="compositionally biased region" description="Basic and acidic residues" evidence="1">
    <location>
        <begin position="128"/>
        <end position="143"/>
    </location>
</feature>
<name>A0ABR0M904_9PEZI</name>
<comment type="caution">
    <text evidence="2">The sequence shown here is derived from an EMBL/GenBank/DDBJ whole genome shotgun (WGS) entry which is preliminary data.</text>
</comment>
<dbReference type="Proteomes" id="UP001357485">
    <property type="component" value="Unassembled WGS sequence"/>
</dbReference>
<keyword evidence="3" id="KW-1185">Reference proteome</keyword>
<dbReference type="EMBL" id="JAVRRA010000029">
    <property type="protein sequence ID" value="KAK5295704.1"/>
    <property type="molecule type" value="Genomic_DNA"/>
</dbReference>
<reference evidence="2 3" key="1">
    <citation type="submission" date="2023-08" db="EMBL/GenBank/DDBJ databases">
        <title>Black Yeasts Isolated from many extreme environments.</title>
        <authorList>
            <person name="Coleine C."/>
            <person name="Stajich J.E."/>
            <person name="Selbmann L."/>
        </authorList>
    </citation>
    <scope>NUCLEOTIDE SEQUENCE [LARGE SCALE GENOMIC DNA]</scope>
    <source>
        <strain evidence="2 3">CCFEE 536</strain>
    </source>
</reference>
<feature type="region of interest" description="Disordered" evidence="1">
    <location>
        <begin position="289"/>
        <end position="346"/>
    </location>
</feature>
<accession>A0ABR0M904</accession>
<evidence type="ECO:0000256" key="1">
    <source>
        <dbReference type="SAM" id="MobiDB-lite"/>
    </source>
</evidence>
<evidence type="ECO:0000313" key="2">
    <source>
        <dbReference type="EMBL" id="KAK5295704.1"/>
    </source>
</evidence>
<feature type="compositionally biased region" description="Polar residues" evidence="1">
    <location>
        <begin position="74"/>
        <end position="102"/>
    </location>
</feature>
<feature type="compositionally biased region" description="Basic and acidic residues" evidence="1">
    <location>
        <begin position="8"/>
        <end position="19"/>
    </location>
</feature>
<feature type="region of interest" description="Disordered" evidence="1">
    <location>
        <begin position="1"/>
        <end position="143"/>
    </location>
</feature>
<sequence>MLPSRSSSNDRGRSLEVDTRAAQARVEEELTTSPEASRRSGRLSGRQPEYGGLPDSRPRQTALASPLPLGINPIASTRQAGEESSSGQRHDTSPQQGNSPTTAPLDGLESPLRPGRGLPPAGNTSTESSRKAIDRKAIDRKDNGLPIVLQSLESAHITPQIGASAFQSEPPTDHISSVLYPEAMEPLRALAHSDDTTAVRAARESLDSINDRIRSYNIGNDREEDSNVILWSEMVSFFQKAKELESSIAMSSASSDHAAVAGMRGQVQRLAQAYDAFLSAHRYPSSWATHVSPMPSPSSSQAQTQAPSDASMSDVLSDSPARAGLQPGSRPGFRRSANRHGADHVVEDGVQKSIKAWKKQGYGYQFLLQMPQESEDDVPCYELVKTSTFGPAASFKAP</sequence>
<proteinExistence type="predicted"/>
<evidence type="ECO:0000313" key="3">
    <source>
        <dbReference type="Proteomes" id="UP001357485"/>
    </source>
</evidence>
<organism evidence="2 3">
    <name type="scientific">Cryomyces antarcticus</name>
    <dbReference type="NCBI Taxonomy" id="329879"/>
    <lineage>
        <taxon>Eukaryota</taxon>
        <taxon>Fungi</taxon>
        <taxon>Dikarya</taxon>
        <taxon>Ascomycota</taxon>
        <taxon>Pezizomycotina</taxon>
        <taxon>Dothideomycetes</taxon>
        <taxon>Dothideomycetes incertae sedis</taxon>
        <taxon>Cryomyces</taxon>
    </lineage>
</organism>
<feature type="compositionally biased region" description="Low complexity" evidence="1">
    <location>
        <begin position="297"/>
        <end position="311"/>
    </location>
</feature>
<feature type="compositionally biased region" description="Low complexity" evidence="1">
    <location>
        <begin position="111"/>
        <end position="120"/>
    </location>
</feature>